<evidence type="ECO:0000313" key="2">
    <source>
        <dbReference type="EMBL" id="CAB4555211.1"/>
    </source>
</evidence>
<proteinExistence type="predicted"/>
<gene>
    <name evidence="2" type="ORF">UFOPK1572_00447</name>
</gene>
<dbReference type="InterPro" id="IPR021793">
    <property type="entry name" value="Oprl"/>
</dbReference>
<accession>A0A6J6CUI8</accession>
<dbReference type="Pfam" id="PF11839">
    <property type="entry name" value="Alanine_zipper"/>
    <property type="match status" value="1"/>
</dbReference>
<sequence length="224" mass="23812">MRRFSSRLVSSSFLAIAVSIFVVGVVWASSGALQTSDNSSTVATVTVPGDGEEGEDGDVPGIIPGDEIDELRRLVEDLTNQVETLTGTISTLQSDVADAERVAREAASAAGKVKSIADGAAADADEAQRVANEVSTRFGVVELRTSKLNEEGIYSGAINPSQLSRRLTPADMTGSWPLDRVTGEMETKHLLLPFSGNCSPRFGFYSVLVSDPFRRVACERVASQ</sequence>
<organism evidence="2">
    <name type="scientific">freshwater metagenome</name>
    <dbReference type="NCBI Taxonomy" id="449393"/>
    <lineage>
        <taxon>unclassified sequences</taxon>
        <taxon>metagenomes</taxon>
        <taxon>ecological metagenomes</taxon>
    </lineage>
</organism>
<name>A0A6J6CUI8_9ZZZZ</name>
<dbReference type="EMBL" id="CAEZTC010000039">
    <property type="protein sequence ID" value="CAB4555211.1"/>
    <property type="molecule type" value="Genomic_DNA"/>
</dbReference>
<protein>
    <submittedName>
        <fullName evidence="2">Unannotated protein</fullName>
    </submittedName>
</protein>
<dbReference type="AlphaFoldDB" id="A0A6J6CUI8"/>
<evidence type="ECO:0000256" key="1">
    <source>
        <dbReference type="SAM" id="Coils"/>
    </source>
</evidence>
<feature type="coiled-coil region" evidence="1">
    <location>
        <begin position="68"/>
        <end position="95"/>
    </location>
</feature>
<reference evidence="2" key="1">
    <citation type="submission" date="2020-05" db="EMBL/GenBank/DDBJ databases">
        <authorList>
            <person name="Chiriac C."/>
            <person name="Salcher M."/>
            <person name="Ghai R."/>
            <person name="Kavagutti S V."/>
        </authorList>
    </citation>
    <scope>NUCLEOTIDE SEQUENCE</scope>
</reference>
<keyword evidence="1" id="KW-0175">Coiled coil</keyword>